<dbReference type="InterPro" id="IPR041492">
    <property type="entry name" value="HAD_2"/>
</dbReference>
<reference evidence="1 2" key="1">
    <citation type="submission" date="2020-10" db="EMBL/GenBank/DDBJ databases">
        <title>Olsenella immobilis sp.nov., isolated from the mud in a fermentation cellar used for the production of Chinese strong-flavoured liquor.</title>
        <authorList>
            <person name="Lu L."/>
        </authorList>
    </citation>
    <scope>NUCLEOTIDE SEQUENCE [LARGE SCALE GENOMIC DNA]</scope>
    <source>
        <strain evidence="1 2">LZLJ-2</strain>
    </source>
</reference>
<dbReference type="InterPro" id="IPR023214">
    <property type="entry name" value="HAD_sf"/>
</dbReference>
<dbReference type="GO" id="GO:0004713">
    <property type="term" value="F:protein tyrosine kinase activity"/>
    <property type="evidence" value="ECO:0007669"/>
    <property type="project" value="TreeGrafter"/>
</dbReference>
<keyword evidence="2" id="KW-1185">Reference proteome</keyword>
<organism evidence="1 2">
    <name type="scientific">Thermophilibacter immobilis</name>
    <dbReference type="NCBI Taxonomy" id="2779519"/>
    <lineage>
        <taxon>Bacteria</taxon>
        <taxon>Bacillati</taxon>
        <taxon>Actinomycetota</taxon>
        <taxon>Coriobacteriia</taxon>
        <taxon>Coriobacteriales</taxon>
        <taxon>Atopobiaceae</taxon>
        <taxon>Thermophilibacter</taxon>
    </lineage>
</organism>
<dbReference type="InterPro" id="IPR023198">
    <property type="entry name" value="PGP-like_dom2"/>
</dbReference>
<dbReference type="PANTHER" id="PTHR43434:SF20">
    <property type="entry name" value="5'-NUCLEOTIDASE"/>
    <property type="match status" value="1"/>
</dbReference>
<sequence length="223" mass="23449">MALTGIDVTSCELVIFDFDGTLANTMDGITRVAREALLDHGLGEGDLGDLRRLVGPPFPQAFSMVYGLSASEAVEVTAAYRRIYATLGIDGWPAFEGVPELLRELRRAGKRCAVASSKRAPLVTQAVADNDLDGLFDLVLGKLSDEESTKAATIAQVLDELGADASDAVMVGDRRFDVEAASACEVPCVGAHYGRTCPLSELVDAGACSIAETVGELGRILLG</sequence>
<dbReference type="SUPFAM" id="SSF56784">
    <property type="entry name" value="HAD-like"/>
    <property type="match status" value="1"/>
</dbReference>
<gene>
    <name evidence="1" type="ORF">INP52_06340</name>
</gene>
<dbReference type="Proteomes" id="UP000593735">
    <property type="component" value="Chromosome"/>
</dbReference>
<keyword evidence="1" id="KW-0378">Hydrolase</keyword>
<accession>A0A7S7M8X9</accession>
<name>A0A7S7M8X9_9ACTN</name>
<dbReference type="SFLD" id="SFLDS00003">
    <property type="entry name" value="Haloacid_Dehalogenase"/>
    <property type="match status" value="1"/>
</dbReference>
<dbReference type="InterPro" id="IPR036412">
    <property type="entry name" value="HAD-like_sf"/>
</dbReference>
<protein>
    <submittedName>
        <fullName evidence="1">HAD hydrolase-like protein</fullName>
    </submittedName>
</protein>
<dbReference type="InterPro" id="IPR050155">
    <property type="entry name" value="HAD-like_hydrolase_sf"/>
</dbReference>
<dbReference type="AlphaFoldDB" id="A0A7S7M8X9"/>
<evidence type="ECO:0000313" key="2">
    <source>
        <dbReference type="Proteomes" id="UP000593735"/>
    </source>
</evidence>
<dbReference type="GO" id="GO:0005829">
    <property type="term" value="C:cytosol"/>
    <property type="evidence" value="ECO:0007669"/>
    <property type="project" value="TreeGrafter"/>
</dbReference>
<dbReference type="GO" id="GO:0016787">
    <property type="term" value="F:hydrolase activity"/>
    <property type="evidence" value="ECO:0007669"/>
    <property type="project" value="UniProtKB-KW"/>
</dbReference>
<dbReference type="Pfam" id="PF13419">
    <property type="entry name" value="HAD_2"/>
    <property type="match status" value="1"/>
</dbReference>
<proteinExistence type="predicted"/>
<dbReference type="SFLD" id="SFLDG01129">
    <property type="entry name" value="C1.5:_HAD__Beta-PGM__Phosphata"/>
    <property type="match status" value="1"/>
</dbReference>
<dbReference type="Gene3D" id="1.10.150.240">
    <property type="entry name" value="Putative phosphatase, domain 2"/>
    <property type="match status" value="1"/>
</dbReference>
<dbReference type="PANTHER" id="PTHR43434">
    <property type="entry name" value="PHOSPHOGLYCOLATE PHOSPHATASE"/>
    <property type="match status" value="1"/>
</dbReference>
<dbReference type="Gene3D" id="3.40.50.1000">
    <property type="entry name" value="HAD superfamily/HAD-like"/>
    <property type="match status" value="1"/>
</dbReference>
<dbReference type="KEGG" id="tio:INP52_06340"/>
<dbReference type="EMBL" id="CP063767">
    <property type="protein sequence ID" value="QOY60038.1"/>
    <property type="molecule type" value="Genomic_DNA"/>
</dbReference>
<dbReference type="RefSeq" id="WP_194370082.1">
    <property type="nucleotide sequence ID" value="NZ_CP063767.1"/>
</dbReference>
<evidence type="ECO:0000313" key="1">
    <source>
        <dbReference type="EMBL" id="QOY60038.1"/>
    </source>
</evidence>